<dbReference type="InterPro" id="IPR045063">
    <property type="entry name" value="Dynamin_N"/>
</dbReference>
<evidence type="ECO:0000259" key="2">
    <source>
        <dbReference type="Pfam" id="PF00350"/>
    </source>
</evidence>
<evidence type="ECO:0000256" key="1">
    <source>
        <dbReference type="SAM" id="Coils"/>
    </source>
</evidence>
<reference evidence="3 4" key="1">
    <citation type="submission" date="2023-04" db="EMBL/GenBank/DDBJ databases">
        <title>Clostridium tannerae sp. nov., isolated from the fecal material of an alpaca.</title>
        <authorList>
            <person name="Miller S."/>
            <person name="Hendry M."/>
            <person name="King J."/>
            <person name="Sankaranarayanan K."/>
            <person name="Lawson P.A."/>
        </authorList>
    </citation>
    <scope>NUCLEOTIDE SEQUENCE [LARGE SCALE GENOMIC DNA]</scope>
    <source>
        <strain evidence="3 4">A1-XYC3</strain>
    </source>
</reference>
<evidence type="ECO:0000313" key="4">
    <source>
        <dbReference type="Proteomes" id="UP001281656"/>
    </source>
</evidence>
<dbReference type="Pfam" id="PF00350">
    <property type="entry name" value="Dynamin_N"/>
    <property type="match status" value="1"/>
</dbReference>
<evidence type="ECO:0000313" key="3">
    <source>
        <dbReference type="EMBL" id="MDW8801768.1"/>
    </source>
</evidence>
<dbReference type="EMBL" id="JARUJP010000012">
    <property type="protein sequence ID" value="MDW8801768.1"/>
    <property type="molecule type" value="Genomic_DNA"/>
</dbReference>
<dbReference type="Proteomes" id="UP001281656">
    <property type="component" value="Unassembled WGS sequence"/>
</dbReference>
<proteinExistence type="predicted"/>
<protein>
    <submittedName>
        <fullName evidence="3">Dynamin family protein</fullName>
    </submittedName>
</protein>
<keyword evidence="4" id="KW-1185">Reference proteome</keyword>
<dbReference type="Gene3D" id="3.40.50.300">
    <property type="entry name" value="P-loop containing nucleotide triphosphate hydrolases"/>
    <property type="match status" value="1"/>
</dbReference>
<feature type="coiled-coil region" evidence="1">
    <location>
        <begin position="332"/>
        <end position="384"/>
    </location>
</feature>
<dbReference type="SUPFAM" id="SSF52540">
    <property type="entry name" value="P-loop containing nucleoside triphosphate hydrolases"/>
    <property type="match status" value="1"/>
</dbReference>
<sequence length="520" mass="59996">MNAYLENYEKAFNLVTTLIESSERDKGSKEKLMVDKIEKFIQMNLIEFMKEDSPSHSAALFYDFIYEFNRFREFVAFTALAKKNIVGLGGAFGSGKSSFLNSIFGKEILPAKLTPTISVPSYVIHGESLDICAINIFNQKVHMNEEALKAVSHDFTERYGVGLGHIIKSIFIQIPQHEFHNIAFLDTPGYSKAHSEYYSVNTDEKLARAQLNTSNFIIWFADAEGGTIKEEDISFLQSLRKDIPILVIVSRADKKIKEDIESIVKETKNRLKEKALFVVDVVPYSARKPAIYPADNIIKYLRIWNDSKIQLLFAKNFKMVFSQFEKYFEDSLEEEKEKLNKLNSSIALLDRDQQEVEEYLSCMRKDVKSRIKDFKERKEKLQTIRTDFFTILKATGDQVGIPLPEPRDIDLIVENFKDPIIVLQEYKNKNGLKTLEYSGRIKFKFDTLNEKKAERRINNLSSISENYGSIIFENLRGVKIKDKVVNFEDVISEKLKKVKVKDRSISYGDVIINKFNALDK</sequence>
<accession>A0ABU4JUE6</accession>
<dbReference type="RefSeq" id="WP_318798220.1">
    <property type="nucleotide sequence ID" value="NZ_JARUJP010000012.1"/>
</dbReference>
<comment type="caution">
    <text evidence="3">The sequence shown here is derived from an EMBL/GenBank/DDBJ whole genome shotgun (WGS) entry which is preliminary data.</text>
</comment>
<feature type="domain" description="Dynamin N-terminal" evidence="2">
    <location>
        <begin position="90"/>
        <end position="239"/>
    </location>
</feature>
<gene>
    <name evidence="3" type="ORF">P8V03_11485</name>
</gene>
<organism evidence="3 4">
    <name type="scientific">Clostridium tanneri</name>
    <dbReference type="NCBI Taxonomy" id="3037988"/>
    <lineage>
        <taxon>Bacteria</taxon>
        <taxon>Bacillati</taxon>
        <taxon>Bacillota</taxon>
        <taxon>Clostridia</taxon>
        <taxon>Eubacteriales</taxon>
        <taxon>Clostridiaceae</taxon>
        <taxon>Clostridium</taxon>
    </lineage>
</organism>
<dbReference type="InterPro" id="IPR027417">
    <property type="entry name" value="P-loop_NTPase"/>
</dbReference>
<name>A0ABU4JUE6_9CLOT</name>
<keyword evidence="1" id="KW-0175">Coiled coil</keyword>